<protein>
    <recommendedName>
        <fullName evidence="4">RxLR-like protein</fullName>
    </recommendedName>
</protein>
<dbReference type="Proteomes" id="UP000054928">
    <property type="component" value="Unassembled WGS sequence"/>
</dbReference>
<dbReference type="GeneID" id="36405475"/>
<proteinExistence type="predicted"/>
<dbReference type="RefSeq" id="XP_024576577.1">
    <property type="nucleotide sequence ID" value="XM_024725841.1"/>
</dbReference>
<name>A0A0P1AGL8_PLAHL</name>
<accession>A0A0P1AGL8</accession>
<evidence type="ECO:0008006" key="4">
    <source>
        <dbReference type="Google" id="ProtNLM"/>
    </source>
</evidence>
<evidence type="ECO:0000313" key="3">
    <source>
        <dbReference type="Proteomes" id="UP000054928"/>
    </source>
</evidence>
<organism evidence="2 3">
    <name type="scientific">Plasmopara halstedii</name>
    <name type="common">Downy mildew of sunflower</name>
    <dbReference type="NCBI Taxonomy" id="4781"/>
    <lineage>
        <taxon>Eukaryota</taxon>
        <taxon>Sar</taxon>
        <taxon>Stramenopiles</taxon>
        <taxon>Oomycota</taxon>
        <taxon>Peronosporomycetes</taxon>
        <taxon>Peronosporales</taxon>
        <taxon>Peronosporaceae</taxon>
        <taxon>Plasmopara</taxon>
    </lineage>
</organism>
<feature type="chain" id="PRO_5006058654" description="RxLR-like protein" evidence="1">
    <location>
        <begin position="17"/>
        <end position="52"/>
    </location>
</feature>
<dbReference type="AlphaFoldDB" id="A0A0P1AGL8"/>
<keyword evidence="1" id="KW-0732">Signal</keyword>
<evidence type="ECO:0000313" key="2">
    <source>
        <dbReference type="EMBL" id="CEG40208.1"/>
    </source>
</evidence>
<feature type="signal peptide" evidence="1">
    <location>
        <begin position="1"/>
        <end position="16"/>
    </location>
</feature>
<sequence length="52" mass="5819">MFSAFMLSLFFCRAQAESLHVIAQKEQKQRNLTLSKPLLQRNAGKSAAAYCA</sequence>
<dbReference type="EMBL" id="CCYD01000468">
    <property type="protein sequence ID" value="CEG40208.1"/>
    <property type="molecule type" value="Genomic_DNA"/>
</dbReference>
<evidence type="ECO:0000256" key="1">
    <source>
        <dbReference type="SAM" id="SignalP"/>
    </source>
</evidence>
<keyword evidence="3" id="KW-1185">Reference proteome</keyword>
<reference evidence="3" key="1">
    <citation type="submission" date="2014-09" db="EMBL/GenBank/DDBJ databases">
        <authorList>
            <person name="Sharma Rahul"/>
            <person name="Thines Marco"/>
        </authorList>
    </citation>
    <scope>NUCLEOTIDE SEQUENCE [LARGE SCALE GENOMIC DNA]</scope>
</reference>